<dbReference type="AlphaFoldDB" id="A0A7X2IZR0"/>
<evidence type="ECO:0000256" key="8">
    <source>
        <dbReference type="ARBA" id="ARBA00022884"/>
    </source>
</evidence>
<dbReference type="EMBL" id="WKKI01000019">
    <property type="protein sequence ID" value="MRX72671.1"/>
    <property type="molecule type" value="Genomic_DNA"/>
</dbReference>
<keyword evidence="14" id="KW-1185">Reference proteome</keyword>
<dbReference type="InterPro" id="IPR004881">
    <property type="entry name" value="Ribosome_biogen_GTPase_RsgA"/>
</dbReference>
<evidence type="ECO:0000313" key="13">
    <source>
        <dbReference type="EMBL" id="MRX72671.1"/>
    </source>
</evidence>
<comment type="subunit">
    <text evidence="10">Monomer. Associates with 30S ribosomal subunit, binds 16S rRNA.</text>
</comment>
<dbReference type="GO" id="GO:0003924">
    <property type="term" value="F:GTPase activity"/>
    <property type="evidence" value="ECO:0007669"/>
    <property type="project" value="UniProtKB-UniRule"/>
</dbReference>
<accession>A0A7X2IZR0</accession>
<keyword evidence="3 10" id="KW-0479">Metal-binding</keyword>
<feature type="domain" description="EngC GTPase" evidence="11">
    <location>
        <begin position="57"/>
        <end position="203"/>
    </location>
</feature>
<comment type="cofactor">
    <cofactor evidence="10">
        <name>Zn(2+)</name>
        <dbReference type="ChEBI" id="CHEBI:29105"/>
    </cofactor>
    <text evidence="10">Binds 1 zinc ion per subunit.</text>
</comment>
<feature type="binding site" evidence="10">
    <location>
        <position position="241"/>
    </location>
    <ligand>
        <name>Zn(2+)</name>
        <dbReference type="ChEBI" id="CHEBI:29105"/>
    </ligand>
</feature>
<sequence length="299" mass="33282">MRYHAGGREDYPAVGDWVLLQPRWEEGKGTIHSILPRKSKFSRKMAGQTTEEQIVAVNVDTVFIVMALNNDYNVRRLERYLILAWESGASPVIVLNKADLCEDTGEMLRQTELAAAGVPIHLISALHDDISSLAAYAGSGQTVALIGSSGVGKSTLINRLLGKEHLETQEARAGDDRGRHTTTHRELVALPSGGCMIDTPGMRELQLWSASDGFDDTFEDITELAAYCQFSNCTHNTEPNCSITSAIEEGTLSSERFVSYQKLQKELHFLARKEDKRAQAEEKAKWKQLSKNAKQFKKR</sequence>
<feature type="domain" description="CP-type G" evidence="12">
    <location>
        <begin position="49"/>
        <end position="205"/>
    </location>
</feature>
<dbReference type="GO" id="GO:0046872">
    <property type="term" value="F:metal ion binding"/>
    <property type="evidence" value="ECO:0007669"/>
    <property type="project" value="UniProtKB-KW"/>
</dbReference>
<dbReference type="PANTHER" id="PTHR32120:SF10">
    <property type="entry name" value="SMALL RIBOSOMAL SUBUNIT BIOGENESIS GTPASE RSGA"/>
    <property type="match status" value="1"/>
</dbReference>
<evidence type="ECO:0000256" key="3">
    <source>
        <dbReference type="ARBA" id="ARBA00022723"/>
    </source>
</evidence>
<dbReference type="PROSITE" id="PS51721">
    <property type="entry name" value="G_CP"/>
    <property type="match status" value="1"/>
</dbReference>
<keyword evidence="7 10" id="KW-0862">Zinc</keyword>
<dbReference type="OrthoDB" id="9809485at2"/>
<feature type="binding site" evidence="10">
    <location>
        <begin position="96"/>
        <end position="99"/>
    </location>
    <ligand>
        <name>GTP</name>
        <dbReference type="ChEBI" id="CHEBI:37565"/>
    </ligand>
</feature>
<dbReference type="EC" id="3.6.1.-" evidence="10"/>
<name>A0A7X2IZR0_9BACI</name>
<comment type="caution">
    <text evidence="13">The sequence shown here is derived from an EMBL/GenBank/DDBJ whole genome shotgun (WGS) entry which is preliminary data.</text>
</comment>
<dbReference type="InterPro" id="IPR027417">
    <property type="entry name" value="P-loop_NTPase"/>
</dbReference>
<evidence type="ECO:0000313" key="14">
    <source>
        <dbReference type="Proteomes" id="UP000448867"/>
    </source>
</evidence>
<dbReference type="Pfam" id="PF03193">
    <property type="entry name" value="RsgA_GTPase"/>
    <property type="match status" value="1"/>
</dbReference>
<comment type="subcellular location">
    <subcellularLocation>
        <location evidence="10">Cytoplasm</location>
    </subcellularLocation>
</comment>
<keyword evidence="1 10" id="KW-0963">Cytoplasm</keyword>
<evidence type="ECO:0000259" key="12">
    <source>
        <dbReference type="PROSITE" id="PS51721"/>
    </source>
</evidence>
<dbReference type="InterPro" id="IPR030378">
    <property type="entry name" value="G_CP_dom"/>
</dbReference>
<evidence type="ECO:0000256" key="10">
    <source>
        <dbReference type="HAMAP-Rule" id="MF_01820"/>
    </source>
</evidence>
<dbReference type="GO" id="GO:0042274">
    <property type="term" value="P:ribosomal small subunit biogenesis"/>
    <property type="evidence" value="ECO:0007669"/>
    <property type="project" value="UniProtKB-UniRule"/>
</dbReference>
<reference evidence="13 14" key="1">
    <citation type="submission" date="2019-11" db="EMBL/GenBank/DDBJ databases">
        <title>Bacillus lacus genome.</title>
        <authorList>
            <person name="Allen C.J."/>
            <person name="Newman J.D."/>
        </authorList>
    </citation>
    <scope>NUCLEOTIDE SEQUENCE [LARGE SCALE GENOMIC DNA]</scope>
    <source>
        <strain evidence="13 14">KCTC 33946</strain>
    </source>
</reference>
<evidence type="ECO:0000259" key="11">
    <source>
        <dbReference type="PROSITE" id="PS50936"/>
    </source>
</evidence>
<proteinExistence type="inferred from homology"/>
<evidence type="ECO:0000256" key="1">
    <source>
        <dbReference type="ARBA" id="ARBA00022490"/>
    </source>
</evidence>
<evidence type="ECO:0000256" key="7">
    <source>
        <dbReference type="ARBA" id="ARBA00022833"/>
    </source>
</evidence>
<evidence type="ECO:0000256" key="2">
    <source>
        <dbReference type="ARBA" id="ARBA00022517"/>
    </source>
</evidence>
<dbReference type="HAMAP" id="MF_01820">
    <property type="entry name" value="GTPase_RsgA"/>
    <property type="match status" value="1"/>
</dbReference>
<feature type="binding site" evidence="10">
    <location>
        <position position="233"/>
    </location>
    <ligand>
        <name>Zn(2+)</name>
        <dbReference type="ChEBI" id="CHEBI:29105"/>
    </ligand>
</feature>
<comment type="function">
    <text evidence="10">One of several proteins that assist in the late maturation steps of the functional core of the 30S ribosomal subunit. Helps release RbfA from mature subunits. May play a role in the assembly of ribosomal proteins into the subunit. Circularly permuted GTPase that catalyzes slow GTP hydrolysis, GTPase activity is stimulated by the 30S ribosomal subunit.</text>
</comment>
<dbReference type="PROSITE" id="PS50936">
    <property type="entry name" value="ENGC_GTPASE"/>
    <property type="match status" value="1"/>
</dbReference>
<dbReference type="Proteomes" id="UP000448867">
    <property type="component" value="Unassembled WGS sequence"/>
</dbReference>
<dbReference type="GO" id="GO:0005737">
    <property type="term" value="C:cytoplasm"/>
    <property type="evidence" value="ECO:0007669"/>
    <property type="project" value="UniProtKB-SubCell"/>
</dbReference>
<dbReference type="InterPro" id="IPR010914">
    <property type="entry name" value="RsgA_GTPase_dom"/>
</dbReference>
<dbReference type="PANTHER" id="PTHR32120">
    <property type="entry name" value="SMALL RIBOSOMAL SUBUNIT BIOGENESIS GTPASE RSGA"/>
    <property type="match status" value="1"/>
</dbReference>
<keyword evidence="8 10" id="KW-0694">RNA-binding</keyword>
<gene>
    <name evidence="10 13" type="primary">rsgA</name>
    <name evidence="13" type="ORF">GJU40_10980</name>
</gene>
<dbReference type="NCBIfam" id="TIGR00157">
    <property type="entry name" value="ribosome small subunit-dependent GTPase A"/>
    <property type="match status" value="1"/>
</dbReference>
<dbReference type="GO" id="GO:0019843">
    <property type="term" value="F:rRNA binding"/>
    <property type="evidence" value="ECO:0007669"/>
    <property type="project" value="UniProtKB-KW"/>
</dbReference>
<dbReference type="GO" id="GO:0005525">
    <property type="term" value="F:GTP binding"/>
    <property type="evidence" value="ECO:0007669"/>
    <property type="project" value="UniProtKB-UniRule"/>
</dbReference>
<evidence type="ECO:0000256" key="9">
    <source>
        <dbReference type="ARBA" id="ARBA00023134"/>
    </source>
</evidence>
<dbReference type="Gene3D" id="1.10.40.50">
    <property type="entry name" value="Probable gtpase engc, domain 3"/>
    <property type="match status" value="1"/>
</dbReference>
<keyword evidence="9 10" id="KW-0342">GTP-binding</keyword>
<evidence type="ECO:0000256" key="4">
    <source>
        <dbReference type="ARBA" id="ARBA00022730"/>
    </source>
</evidence>
<evidence type="ECO:0000256" key="6">
    <source>
        <dbReference type="ARBA" id="ARBA00022801"/>
    </source>
</evidence>
<feature type="binding site" evidence="10">
    <location>
        <position position="228"/>
    </location>
    <ligand>
        <name>Zn(2+)</name>
        <dbReference type="ChEBI" id="CHEBI:29105"/>
    </ligand>
</feature>
<evidence type="ECO:0000256" key="5">
    <source>
        <dbReference type="ARBA" id="ARBA00022741"/>
    </source>
</evidence>
<keyword evidence="5 10" id="KW-0547">Nucleotide-binding</keyword>
<comment type="similarity">
    <text evidence="10">Belongs to the TRAFAC class YlqF/YawG GTPase family. RsgA subfamily.</text>
</comment>
<feature type="binding site" evidence="10">
    <location>
        <begin position="147"/>
        <end position="155"/>
    </location>
    <ligand>
        <name>GTP</name>
        <dbReference type="ChEBI" id="CHEBI:37565"/>
    </ligand>
</feature>
<dbReference type="SUPFAM" id="SSF52540">
    <property type="entry name" value="P-loop containing nucleoside triphosphate hydrolases"/>
    <property type="match status" value="1"/>
</dbReference>
<keyword evidence="6 10" id="KW-0378">Hydrolase</keyword>
<keyword evidence="4 10" id="KW-0699">rRNA-binding</keyword>
<organism evidence="13 14">
    <name type="scientific">Metabacillus lacus</name>
    <dbReference type="NCBI Taxonomy" id="1983721"/>
    <lineage>
        <taxon>Bacteria</taxon>
        <taxon>Bacillati</taxon>
        <taxon>Bacillota</taxon>
        <taxon>Bacilli</taxon>
        <taxon>Bacillales</taxon>
        <taxon>Bacillaceae</taxon>
        <taxon>Metabacillus</taxon>
    </lineage>
</organism>
<protein>
    <recommendedName>
        <fullName evidence="10">Small ribosomal subunit biogenesis GTPase RsgA</fullName>
        <ecNumber evidence="10">3.6.1.-</ecNumber>
    </recommendedName>
</protein>
<dbReference type="Gene3D" id="3.40.50.300">
    <property type="entry name" value="P-loop containing nucleotide triphosphate hydrolases"/>
    <property type="match status" value="1"/>
</dbReference>
<keyword evidence="2 10" id="KW-0690">Ribosome biogenesis</keyword>
<feature type="binding site" evidence="10">
    <location>
        <position position="235"/>
    </location>
    <ligand>
        <name>Zn(2+)</name>
        <dbReference type="ChEBI" id="CHEBI:29105"/>
    </ligand>
</feature>
<dbReference type="CDD" id="cd01854">
    <property type="entry name" value="YjeQ_EngC"/>
    <property type="match status" value="1"/>
</dbReference>